<dbReference type="AlphaFoldDB" id="A0A0A9BFR8"/>
<reference evidence="1" key="1">
    <citation type="submission" date="2014-09" db="EMBL/GenBank/DDBJ databases">
        <authorList>
            <person name="Magalhaes I.L.F."/>
            <person name="Oliveira U."/>
            <person name="Santos F.R."/>
            <person name="Vidigal T.H.D.A."/>
            <person name="Brescovit A.D."/>
            <person name="Santos A.J."/>
        </authorList>
    </citation>
    <scope>NUCLEOTIDE SEQUENCE</scope>
    <source>
        <tissue evidence="1">Shoot tissue taken approximately 20 cm above the soil surface</tissue>
    </source>
</reference>
<name>A0A0A9BFR8_ARUDO</name>
<accession>A0A0A9BFR8</accession>
<sequence length="45" mass="5199">MRIYPRSQELAAFCTGNKVIRLYAFDPSREALILLGIRIYLLILS</sequence>
<reference evidence="1" key="2">
    <citation type="journal article" date="2015" name="Data Brief">
        <title>Shoot transcriptome of the giant reed, Arundo donax.</title>
        <authorList>
            <person name="Barrero R.A."/>
            <person name="Guerrero F.D."/>
            <person name="Moolhuijzen P."/>
            <person name="Goolsby J.A."/>
            <person name="Tidwell J."/>
            <person name="Bellgard S.E."/>
            <person name="Bellgard M.I."/>
        </authorList>
    </citation>
    <scope>NUCLEOTIDE SEQUENCE</scope>
    <source>
        <tissue evidence="1">Shoot tissue taken approximately 20 cm above the soil surface</tissue>
    </source>
</reference>
<evidence type="ECO:0000313" key="1">
    <source>
        <dbReference type="EMBL" id="JAD61008.1"/>
    </source>
</evidence>
<dbReference type="EMBL" id="GBRH01236887">
    <property type="protein sequence ID" value="JAD61008.1"/>
    <property type="molecule type" value="Transcribed_RNA"/>
</dbReference>
<organism evidence="1">
    <name type="scientific">Arundo donax</name>
    <name type="common">Giant reed</name>
    <name type="synonym">Donax arundinaceus</name>
    <dbReference type="NCBI Taxonomy" id="35708"/>
    <lineage>
        <taxon>Eukaryota</taxon>
        <taxon>Viridiplantae</taxon>
        <taxon>Streptophyta</taxon>
        <taxon>Embryophyta</taxon>
        <taxon>Tracheophyta</taxon>
        <taxon>Spermatophyta</taxon>
        <taxon>Magnoliopsida</taxon>
        <taxon>Liliopsida</taxon>
        <taxon>Poales</taxon>
        <taxon>Poaceae</taxon>
        <taxon>PACMAD clade</taxon>
        <taxon>Arundinoideae</taxon>
        <taxon>Arundineae</taxon>
        <taxon>Arundo</taxon>
    </lineage>
</organism>
<protein>
    <submittedName>
        <fullName evidence="1">Uncharacterized protein</fullName>
    </submittedName>
</protein>
<proteinExistence type="predicted"/>